<feature type="transmembrane region" description="Helical" evidence="8">
    <location>
        <begin position="115"/>
        <end position="132"/>
    </location>
</feature>
<dbReference type="AlphaFoldDB" id="A0A917F1M0"/>
<evidence type="ECO:0000256" key="3">
    <source>
        <dbReference type="ARBA" id="ARBA00022692"/>
    </source>
</evidence>
<feature type="region of interest" description="Disordered" evidence="7">
    <location>
        <begin position="219"/>
        <end position="312"/>
    </location>
</feature>
<gene>
    <name evidence="10" type="ORF">GCM10011399_30980</name>
</gene>
<evidence type="ECO:0000256" key="8">
    <source>
        <dbReference type="SAM" id="Phobius"/>
    </source>
</evidence>
<feature type="transmembrane region" description="Helical" evidence="8">
    <location>
        <begin position="342"/>
        <end position="359"/>
    </location>
</feature>
<sequence>MAASARAGAAGGRVDARQNAADRTAVVTRFDPRLLLLRRAVVTMAAALASFFTMWFAGLPLAVGVTPAVLAVVLTITFSRTESKASESALLQRFVLIPLVAAAATGVAWLFSTVFPVGALVFILGLSLSIWVRRFGPRAARLGSVLSLPLMAVLIVPVQLPRSLPAWLAIAISVVAALVAVAWVELLQWLARVSGFLPRRDLEASARLDAAADGVAGSAAGDAAAGGSAAGGADADGMVGPPPRPADATTSPDASRPTAATSPDASRPTAATSPDASRPTAATSPDASRPTAATSPTTRVAVSPPSRPQPRRILPSTRMAAQLAVALAAAFIVGRLVFPDHWAWVVLTAFIVCAGNRGRGDVVYKSILRVAGAVAGTVAVVALTEMLGAEGGTTVTIAIFTILFFALWLRDINYAFWAAGVTVILALLQTASGASVLTGGPLLGERIVAIVVGALCGVLASWFLLPVRTEAVVRKRLADALAAASVAVHPSTEPTARLSALALFEQKLDLVEPVARAVRSHRGFTRLWRHSPHPADLIAAVAALEPLVADLVDRLAPTAAPSSAVPSAALPPPSPARLGAIAKAVGAARRALASTPRLPRGEAAAAQPTKTPSPPAPGTDAAIAAIAQVRTLLLDALVDA</sequence>
<name>A0A917F1M0_9MICO</name>
<evidence type="ECO:0000259" key="9">
    <source>
        <dbReference type="Pfam" id="PF13515"/>
    </source>
</evidence>
<keyword evidence="4 8" id="KW-1133">Transmembrane helix</keyword>
<keyword evidence="11" id="KW-1185">Reference proteome</keyword>
<keyword evidence="5 8" id="KW-0472">Membrane</keyword>
<feature type="transmembrane region" description="Helical" evidence="8">
    <location>
        <begin position="319"/>
        <end position="336"/>
    </location>
</feature>
<feature type="transmembrane region" description="Helical" evidence="8">
    <location>
        <begin position="90"/>
        <end position="109"/>
    </location>
</feature>
<feature type="compositionally biased region" description="Polar residues" evidence="7">
    <location>
        <begin position="248"/>
        <end position="275"/>
    </location>
</feature>
<evidence type="ECO:0000256" key="2">
    <source>
        <dbReference type="ARBA" id="ARBA00022475"/>
    </source>
</evidence>
<evidence type="ECO:0000256" key="6">
    <source>
        <dbReference type="ARBA" id="ARBA00043993"/>
    </source>
</evidence>
<feature type="transmembrane region" description="Helical" evidence="8">
    <location>
        <begin position="166"/>
        <end position="190"/>
    </location>
</feature>
<feature type="transmembrane region" description="Helical" evidence="8">
    <location>
        <begin position="416"/>
        <end position="435"/>
    </location>
</feature>
<dbReference type="InterPro" id="IPR049453">
    <property type="entry name" value="Memb_transporter_dom"/>
</dbReference>
<evidence type="ECO:0000313" key="10">
    <source>
        <dbReference type="EMBL" id="GGF35809.1"/>
    </source>
</evidence>
<comment type="subcellular location">
    <subcellularLocation>
        <location evidence="1">Cell membrane</location>
        <topology evidence="1">Multi-pass membrane protein</topology>
    </subcellularLocation>
</comment>
<comment type="similarity">
    <text evidence="6">Belongs to the YccS/YhfK family.</text>
</comment>
<keyword evidence="3 8" id="KW-0812">Transmembrane</keyword>
<dbReference type="GO" id="GO:0005886">
    <property type="term" value="C:plasma membrane"/>
    <property type="evidence" value="ECO:0007669"/>
    <property type="project" value="UniProtKB-SubCell"/>
</dbReference>
<reference evidence="10 11" key="1">
    <citation type="journal article" date="2014" name="Int. J. Syst. Evol. Microbiol.">
        <title>Complete genome sequence of Corynebacterium casei LMG S-19264T (=DSM 44701T), isolated from a smear-ripened cheese.</title>
        <authorList>
            <consortium name="US DOE Joint Genome Institute (JGI-PGF)"/>
            <person name="Walter F."/>
            <person name="Albersmeier A."/>
            <person name="Kalinowski J."/>
            <person name="Ruckert C."/>
        </authorList>
    </citation>
    <scope>NUCLEOTIDE SEQUENCE [LARGE SCALE GENOMIC DNA]</scope>
    <source>
        <strain evidence="10 11">CGMCC 1.12976</strain>
    </source>
</reference>
<accession>A0A917F1M0</accession>
<evidence type="ECO:0000256" key="1">
    <source>
        <dbReference type="ARBA" id="ARBA00004651"/>
    </source>
</evidence>
<evidence type="ECO:0000256" key="7">
    <source>
        <dbReference type="SAM" id="MobiDB-lite"/>
    </source>
</evidence>
<evidence type="ECO:0000313" key="11">
    <source>
        <dbReference type="Proteomes" id="UP000598775"/>
    </source>
</evidence>
<organism evidence="10 11">
    <name type="scientific">Subtercola lobariae</name>
    <dbReference type="NCBI Taxonomy" id="1588641"/>
    <lineage>
        <taxon>Bacteria</taxon>
        <taxon>Bacillati</taxon>
        <taxon>Actinomycetota</taxon>
        <taxon>Actinomycetes</taxon>
        <taxon>Micrococcales</taxon>
        <taxon>Microbacteriaceae</taxon>
        <taxon>Subtercola</taxon>
    </lineage>
</organism>
<dbReference type="Proteomes" id="UP000598775">
    <property type="component" value="Unassembled WGS sequence"/>
</dbReference>
<feature type="region of interest" description="Disordered" evidence="7">
    <location>
        <begin position="596"/>
        <end position="619"/>
    </location>
</feature>
<feature type="transmembrane region" description="Helical" evidence="8">
    <location>
        <begin position="61"/>
        <end position="78"/>
    </location>
</feature>
<dbReference type="PANTHER" id="PTHR30509">
    <property type="entry name" value="P-HYDROXYBENZOIC ACID EFFLUX PUMP SUBUNIT-RELATED"/>
    <property type="match status" value="1"/>
</dbReference>
<dbReference type="EMBL" id="BMGP01000006">
    <property type="protein sequence ID" value="GGF35809.1"/>
    <property type="molecule type" value="Genomic_DNA"/>
</dbReference>
<comment type="caution">
    <text evidence="10">The sequence shown here is derived from an EMBL/GenBank/DDBJ whole genome shotgun (WGS) entry which is preliminary data.</text>
</comment>
<protein>
    <recommendedName>
        <fullName evidence="9">Integral membrane bound transporter domain-containing protein</fullName>
    </recommendedName>
</protein>
<dbReference type="PANTHER" id="PTHR30509:SF9">
    <property type="entry name" value="MULTIDRUG RESISTANCE PROTEIN MDTO"/>
    <property type="match status" value="1"/>
</dbReference>
<feature type="compositionally biased region" description="Low complexity" evidence="7">
    <location>
        <begin position="219"/>
        <end position="237"/>
    </location>
</feature>
<dbReference type="Pfam" id="PF13515">
    <property type="entry name" value="FUSC_2"/>
    <property type="match status" value="1"/>
</dbReference>
<proteinExistence type="inferred from homology"/>
<evidence type="ECO:0000256" key="5">
    <source>
        <dbReference type="ARBA" id="ARBA00023136"/>
    </source>
</evidence>
<feature type="transmembrane region" description="Helical" evidence="8">
    <location>
        <begin position="366"/>
        <end position="383"/>
    </location>
</feature>
<feature type="transmembrane region" description="Helical" evidence="8">
    <location>
        <begin position="447"/>
        <end position="467"/>
    </location>
</feature>
<keyword evidence="2" id="KW-1003">Cell membrane</keyword>
<feature type="domain" description="Integral membrane bound transporter" evidence="9">
    <location>
        <begin position="330"/>
        <end position="459"/>
    </location>
</feature>
<feature type="transmembrane region" description="Helical" evidence="8">
    <location>
        <begin position="389"/>
        <end position="409"/>
    </location>
</feature>
<feature type="transmembrane region" description="Helical" evidence="8">
    <location>
        <begin position="139"/>
        <end position="160"/>
    </location>
</feature>
<feature type="compositionally biased region" description="Low complexity" evidence="7">
    <location>
        <begin position="279"/>
        <end position="303"/>
    </location>
</feature>
<evidence type="ECO:0000256" key="4">
    <source>
        <dbReference type="ARBA" id="ARBA00022989"/>
    </source>
</evidence>